<evidence type="ECO:0000256" key="2">
    <source>
        <dbReference type="ARBA" id="ARBA00022737"/>
    </source>
</evidence>
<keyword evidence="3" id="KW-0805">Transcription regulation</keyword>
<dbReference type="PANTHER" id="PTHR32467:SF81">
    <property type="entry name" value="OS06G0145700 PROTEIN"/>
    <property type="match status" value="1"/>
</dbReference>
<keyword evidence="6" id="KW-0539">Nucleus</keyword>
<dbReference type="Pfam" id="PF00847">
    <property type="entry name" value="AP2"/>
    <property type="match status" value="2"/>
</dbReference>
<organism evidence="9 10">
    <name type="scientific">Ananas comosus</name>
    <name type="common">Pineapple</name>
    <name type="synonym">Ananas ananas</name>
    <dbReference type="NCBI Taxonomy" id="4615"/>
    <lineage>
        <taxon>Eukaryota</taxon>
        <taxon>Viridiplantae</taxon>
        <taxon>Streptophyta</taxon>
        <taxon>Embryophyta</taxon>
        <taxon>Tracheophyta</taxon>
        <taxon>Spermatophyta</taxon>
        <taxon>Magnoliopsida</taxon>
        <taxon>Liliopsida</taxon>
        <taxon>Poales</taxon>
        <taxon>Bromeliaceae</taxon>
        <taxon>Bromelioideae</taxon>
        <taxon>Ananas</taxon>
    </lineage>
</organism>
<reference evidence="9" key="1">
    <citation type="journal article" date="2015" name="Nat. Genet.">
        <title>The pineapple genome and the evolution of CAM photosynthesis.</title>
        <authorList>
            <person name="Ming R."/>
            <person name="VanBuren R."/>
            <person name="Wai C.M."/>
            <person name="Tang H."/>
            <person name="Schatz M.C."/>
            <person name="Bowers J.E."/>
            <person name="Lyons E."/>
            <person name="Wang M.L."/>
            <person name="Chen J."/>
            <person name="Biggers E."/>
            <person name="Zhang J."/>
            <person name="Huang L."/>
            <person name="Zhang L."/>
            <person name="Miao W."/>
            <person name="Zhang J."/>
            <person name="Ye Z."/>
            <person name="Miao C."/>
            <person name="Lin Z."/>
            <person name="Wang H."/>
            <person name="Zhou H."/>
            <person name="Yim W.C."/>
            <person name="Priest H.D."/>
            <person name="Zheng C."/>
            <person name="Woodhouse M."/>
            <person name="Edger P.P."/>
            <person name="Guyot R."/>
            <person name="Guo H.B."/>
            <person name="Guo H."/>
            <person name="Zheng G."/>
            <person name="Singh R."/>
            <person name="Sharma A."/>
            <person name="Min X."/>
            <person name="Zheng Y."/>
            <person name="Lee H."/>
            <person name="Gurtowski J."/>
            <person name="Sedlazeck F.J."/>
            <person name="Harkess A."/>
            <person name="McKain M.R."/>
            <person name="Liao Z."/>
            <person name="Fang J."/>
            <person name="Liu J."/>
            <person name="Zhang X."/>
            <person name="Zhang Q."/>
            <person name="Hu W."/>
            <person name="Qin Y."/>
            <person name="Wang K."/>
            <person name="Chen L.Y."/>
            <person name="Shirley N."/>
            <person name="Lin Y.R."/>
            <person name="Liu L.Y."/>
            <person name="Hernandez A.G."/>
            <person name="Wright C.L."/>
            <person name="Bulone V."/>
            <person name="Tuskan G.A."/>
            <person name="Heath K."/>
            <person name="Zee F."/>
            <person name="Moore P.H."/>
            <person name="Sunkar R."/>
            <person name="Leebens-Mack J.H."/>
            <person name="Mockler T."/>
            <person name="Bennetzen J.L."/>
            <person name="Freeling M."/>
            <person name="Sankoff D."/>
            <person name="Paterson A.H."/>
            <person name="Zhu X."/>
            <person name="Yang X."/>
            <person name="Smith J.A."/>
            <person name="Cushman J.C."/>
            <person name="Paull R.E."/>
            <person name="Yu Q."/>
        </authorList>
    </citation>
    <scope>NUCLEOTIDE SEQUENCE [LARGE SCALE GENOMIC DNA]</scope>
    <source>
        <strain evidence="9">cv. F153</strain>
    </source>
</reference>
<accession>A0A6P5FY89</accession>
<proteinExistence type="inferred from homology"/>
<dbReference type="PRINTS" id="PR00367">
    <property type="entry name" value="ETHRSPELEMNT"/>
</dbReference>
<evidence type="ECO:0000256" key="5">
    <source>
        <dbReference type="ARBA" id="ARBA00023163"/>
    </source>
</evidence>
<dbReference type="SMART" id="SM00380">
    <property type="entry name" value="AP2"/>
    <property type="match status" value="2"/>
</dbReference>
<keyword evidence="5" id="KW-0804">Transcription</keyword>
<dbReference type="SUPFAM" id="SSF54171">
    <property type="entry name" value="DNA-binding domain"/>
    <property type="match status" value="2"/>
</dbReference>
<evidence type="ECO:0000256" key="7">
    <source>
        <dbReference type="ARBA" id="ARBA00037973"/>
    </source>
</evidence>
<dbReference type="GeneID" id="109717198"/>
<dbReference type="Gene3D" id="3.30.730.10">
    <property type="entry name" value="AP2/ERF domain"/>
    <property type="match status" value="2"/>
</dbReference>
<feature type="domain" description="AP2/ERF" evidence="8">
    <location>
        <begin position="165"/>
        <end position="223"/>
    </location>
</feature>
<dbReference type="InterPro" id="IPR016177">
    <property type="entry name" value="DNA-bd_dom_sf"/>
</dbReference>
<dbReference type="RefSeq" id="XP_020098458.1">
    <property type="nucleotide sequence ID" value="XM_020242869.1"/>
</dbReference>
<evidence type="ECO:0000256" key="4">
    <source>
        <dbReference type="ARBA" id="ARBA00023125"/>
    </source>
</evidence>
<dbReference type="GO" id="GO:0005634">
    <property type="term" value="C:nucleus"/>
    <property type="evidence" value="ECO:0007669"/>
    <property type="project" value="UniProtKB-SubCell"/>
</dbReference>
<dbReference type="GO" id="GO:0003700">
    <property type="term" value="F:DNA-binding transcription factor activity"/>
    <property type="evidence" value="ECO:0007669"/>
    <property type="project" value="InterPro"/>
</dbReference>
<evidence type="ECO:0000256" key="6">
    <source>
        <dbReference type="ARBA" id="ARBA00023242"/>
    </source>
</evidence>
<dbReference type="PROSITE" id="PS51032">
    <property type="entry name" value="AP2_ERF"/>
    <property type="match status" value="2"/>
</dbReference>
<dbReference type="OrthoDB" id="207175at2759"/>
<feature type="domain" description="AP2/ERF" evidence="8">
    <location>
        <begin position="66"/>
        <end position="129"/>
    </location>
</feature>
<dbReference type="InterPro" id="IPR001471">
    <property type="entry name" value="AP2/ERF_dom"/>
</dbReference>
<dbReference type="Proteomes" id="UP000515123">
    <property type="component" value="Linkage group 11"/>
</dbReference>
<comment type="subcellular location">
    <subcellularLocation>
        <location evidence="1">Nucleus</location>
    </subcellularLocation>
</comment>
<keyword evidence="2" id="KW-0677">Repeat</keyword>
<gene>
    <name evidence="10" type="primary">LOC109717198</name>
</gene>
<dbReference type="GO" id="GO:0003677">
    <property type="term" value="F:DNA binding"/>
    <property type="evidence" value="ECO:0007669"/>
    <property type="project" value="UniProtKB-KW"/>
</dbReference>
<reference evidence="10" key="2">
    <citation type="submission" date="2025-08" db="UniProtKB">
        <authorList>
            <consortium name="RefSeq"/>
        </authorList>
    </citation>
    <scope>IDENTIFICATION</scope>
    <source>
        <tissue evidence="10">Leaf</tissue>
    </source>
</reference>
<evidence type="ECO:0000256" key="3">
    <source>
        <dbReference type="ARBA" id="ARBA00023015"/>
    </source>
</evidence>
<dbReference type="FunFam" id="3.30.730.10:FF:000002">
    <property type="entry name" value="AP2-like ethylene-responsive transcription factor"/>
    <property type="match status" value="1"/>
</dbReference>
<comment type="similarity">
    <text evidence="7">Belongs to the AP2/ERF transcription factor family. AP2 subfamily.</text>
</comment>
<name>A0A6P5FY89_ANACO</name>
<sequence length="374" mass="42065">MDAVLVKNEVHSSGRRAHGVAIGPSEGRQVVKCIKRRRREPTVATDANGEVVERSSPSTTIKRSSRFRGVSRHRWTGRYEAHLWDKSSWNITQRKKGKQGAYDVEEAAARAYDLAALKYWGPTTYTNFPVSDYENELEIMKNATKEEYLASLRRKSSGFSRGVSKYRGVARHHHNGRWEARIGRVFGNKYLYLGTYSTQEEAAHAYDIAAIEYRGINAVTNFDLSTYIKWLKPASSTLSVITQEQASMNQFSISESEIISSNNPFISDSMVSPYKQEFTLPQFHNNGGFGRRASPTALSLLLKSSMFRRLVEKNSKAVDEVGVFCEGIKDNAPYGCFSSTVDGPQSIKLQENLSYNYSSEQIIWDGAVSLSSMQ</sequence>
<dbReference type="InterPro" id="IPR036955">
    <property type="entry name" value="AP2/ERF_dom_sf"/>
</dbReference>
<dbReference type="PANTHER" id="PTHR32467">
    <property type="entry name" value="AP2-LIKE ETHYLENE-RESPONSIVE TRANSCRIPTION FACTOR"/>
    <property type="match status" value="1"/>
</dbReference>
<keyword evidence="4" id="KW-0238">DNA-binding</keyword>
<protein>
    <submittedName>
        <fullName evidence="10">AP2-like ethylene-responsive transcription factor At1g16060</fullName>
    </submittedName>
</protein>
<evidence type="ECO:0000313" key="10">
    <source>
        <dbReference type="RefSeq" id="XP_020098458.1"/>
    </source>
</evidence>
<evidence type="ECO:0000256" key="1">
    <source>
        <dbReference type="ARBA" id="ARBA00004123"/>
    </source>
</evidence>
<dbReference type="AlphaFoldDB" id="A0A6P5FY89"/>
<evidence type="ECO:0000313" key="9">
    <source>
        <dbReference type="Proteomes" id="UP000515123"/>
    </source>
</evidence>
<dbReference type="CDD" id="cd00018">
    <property type="entry name" value="AP2"/>
    <property type="match status" value="1"/>
</dbReference>
<evidence type="ECO:0000259" key="8">
    <source>
        <dbReference type="PROSITE" id="PS51032"/>
    </source>
</evidence>
<keyword evidence="9" id="KW-1185">Reference proteome</keyword>